<feature type="transmembrane region" description="Helical" evidence="3">
    <location>
        <begin position="307"/>
        <end position="327"/>
    </location>
</feature>
<dbReference type="InterPro" id="IPR001368">
    <property type="entry name" value="TNFR/NGFR_Cys_rich_reg"/>
</dbReference>
<sequence>MHRIYQFVHSFDAHTKHTITCMHNSKVFIELLCLTIVWNSVIAGPLIFQSETLEGKTYPAVNTSQMNNSNNTISSNENNETVATTVGTIEGTGDIVEIQTETCDDPLEEFVSPVRGTPRCCRKCEPGNGMLRLCSNTEDTQCRPCKPGFEFSPFRSATKKCLQCRRCEELHPLAKTRNECTPVTDTICQCEKPYYMSEKEQTCKPCTVCKPGEGIVQACGWNSDTQCQSCPAGFWSAQSIDNVKCIPCQSCGKDQILVKECSSTSDTLCCPVNNPNCTHELSMYFDYSAYDQESDISDNNNKSNQMLPIYCSIMGLIIISLLCYVVYKLWRQREASKNAKLADSYNSNKTDLLDRTSCLDNNHLQHRRISSGFVNNSAHLPNHSPQSANELNNIADSTPDNDINNQLQFNDIIYGHEKAPLLGKLDHSNSSFNNFEQPITVIPMNILGVICYRLSQHGWQELASMLDLETSKFDQLPSEITSDLLSATMEAQTTAESHLKQCNQDNSNTIQPITNNNNNNKNNLTMTVSMFQYMCLQNTVNLGQLMNSLQKLNSPDLVALIQQQIGIIKSKKTINQSNEEYKTKTKSIKSKENFQIEN</sequence>
<feature type="repeat" description="TNFR-Cys" evidence="1">
    <location>
        <begin position="229"/>
        <end position="269"/>
    </location>
</feature>
<evidence type="ECO:0000259" key="4">
    <source>
        <dbReference type="PROSITE" id="PS50050"/>
    </source>
</evidence>
<dbReference type="ExpressionAtlas" id="A0A5K4FBV6">
    <property type="expression patterns" value="baseline"/>
</dbReference>
<evidence type="ECO:0000256" key="2">
    <source>
        <dbReference type="SAM" id="MobiDB-lite"/>
    </source>
</evidence>
<dbReference type="GO" id="GO:0007266">
    <property type="term" value="P:Rho protein signal transduction"/>
    <property type="evidence" value="ECO:0007669"/>
    <property type="project" value="TreeGrafter"/>
</dbReference>
<protein>
    <submittedName>
        <fullName evidence="6">TNFR</fullName>
    </submittedName>
</protein>
<comment type="caution">
    <text evidence="1">Lacks conserved residue(s) required for the propagation of feature annotation.</text>
</comment>
<dbReference type="Gene3D" id="2.10.50.10">
    <property type="entry name" value="Tumor Necrosis Factor Receptor, subunit A, domain 2"/>
    <property type="match status" value="2"/>
</dbReference>
<feature type="disulfide bond" evidence="1">
    <location>
        <begin position="248"/>
        <end position="261"/>
    </location>
</feature>
<dbReference type="GO" id="GO:0005886">
    <property type="term" value="C:plasma membrane"/>
    <property type="evidence" value="ECO:0007669"/>
    <property type="project" value="TreeGrafter"/>
</dbReference>
<dbReference type="PROSITE" id="PS50050">
    <property type="entry name" value="TNFR_NGFR_2"/>
    <property type="match status" value="4"/>
</dbReference>
<keyword evidence="1" id="KW-1015">Disulfide bond</keyword>
<feature type="repeat" description="TNFR-Cys" evidence="1">
    <location>
        <begin position="102"/>
        <end position="142"/>
    </location>
</feature>
<reference evidence="5" key="1">
    <citation type="journal article" date="2012" name="PLoS Negl. Trop. Dis.">
        <title>A systematically improved high quality genome and transcriptome of the human blood fluke Schistosoma mansoni.</title>
        <authorList>
            <person name="Protasio A.V."/>
            <person name="Tsai I.J."/>
            <person name="Babbage A."/>
            <person name="Nichol S."/>
            <person name="Hunt M."/>
            <person name="Aslett M.A."/>
            <person name="De Silva N."/>
            <person name="Velarde G.S."/>
            <person name="Anderson T.J."/>
            <person name="Clark R.C."/>
            <person name="Davidson C."/>
            <person name="Dillon G.P."/>
            <person name="Holroyd N.E."/>
            <person name="LoVerde P.T."/>
            <person name="Lloyd C."/>
            <person name="McQuillan J."/>
            <person name="Oliveira G."/>
            <person name="Otto T.D."/>
            <person name="Parker-Manuel S.J."/>
            <person name="Quail M.A."/>
            <person name="Wilson R.A."/>
            <person name="Zerlotini A."/>
            <person name="Dunne D.W."/>
            <person name="Berriman M."/>
        </authorList>
    </citation>
    <scope>NUCLEOTIDE SEQUENCE [LARGE SCALE GENOMIC DNA]</scope>
    <source>
        <strain evidence="5">Puerto Rican</strain>
    </source>
</reference>
<reference evidence="6" key="2">
    <citation type="submission" date="2019-11" db="UniProtKB">
        <authorList>
            <consortium name="WormBaseParasite"/>
        </authorList>
    </citation>
    <scope>IDENTIFICATION</scope>
    <source>
        <strain evidence="6">Puerto Rican</strain>
    </source>
</reference>
<accession>A0A5K4FBV6</accession>
<evidence type="ECO:0000313" key="5">
    <source>
        <dbReference type="Proteomes" id="UP000008854"/>
    </source>
</evidence>
<feature type="domain" description="TNFR-Cys" evidence="4">
    <location>
        <begin position="229"/>
        <end position="269"/>
    </location>
</feature>
<keyword evidence="3" id="KW-0812">Transmembrane</keyword>
<feature type="repeat" description="TNFR-Cys" evidence="1">
    <location>
        <begin position="144"/>
        <end position="188"/>
    </location>
</feature>
<dbReference type="GO" id="GO:0005035">
    <property type="term" value="F:death receptor activity"/>
    <property type="evidence" value="ECO:0007669"/>
    <property type="project" value="TreeGrafter"/>
</dbReference>
<feature type="disulfide bond" evidence="1">
    <location>
        <begin position="124"/>
        <end position="142"/>
    </location>
</feature>
<dbReference type="InParanoid" id="A0A5K4FBV6"/>
<dbReference type="SUPFAM" id="SSF57586">
    <property type="entry name" value="TNF receptor-like"/>
    <property type="match status" value="2"/>
</dbReference>
<dbReference type="Gene3D" id="6.10.250.1780">
    <property type="match status" value="1"/>
</dbReference>
<dbReference type="PANTHER" id="PTHR46605:SF2">
    <property type="entry name" value="TNFR-CYS DOMAIN-CONTAINING PROTEIN"/>
    <property type="match status" value="1"/>
</dbReference>
<dbReference type="Proteomes" id="UP000008854">
    <property type="component" value="Unassembled WGS sequence"/>
</dbReference>
<feature type="domain" description="TNFR-Cys" evidence="4">
    <location>
        <begin position="102"/>
        <end position="142"/>
    </location>
</feature>
<feature type="disulfide bond" evidence="1">
    <location>
        <begin position="121"/>
        <end position="134"/>
    </location>
</feature>
<dbReference type="WBParaSite" id="Smp_332480.1">
    <property type="protein sequence ID" value="Smp_332480.1"/>
    <property type="gene ID" value="Smp_332480"/>
</dbReference>
<proteinExistence type="predicted"/>
<dbReference type="SMART" id="SM00208">
    <property type="entry name" value="TNFR"/>
    <property type="match status" value="4"/>
</dbReference>
<dbReference type="PANTHER" id="PTHR46605">
    <property type="entry name" value="TUMOR NECROSIS FACTOR RECEPTOR"/>
    <property type="match status" value="1"/>
</dbReference>
<dbReference type="InterPro" id="IPR052302">
    <property type="entry name" value="Neurotrophin_rcpt-DD"/>
</dbReference>
<keyword evidence="3" id="KW-1133">Transmembrane helix</keyword>
<feature type="domain" description="TNFR-Cys" evidence="4">
    <location>
        <begin position="189"/>
        <end position="227"/>
    </location>
</feature>
<evidence type="ECO:0000256" key="3">
    <source>
        <dbReference type="SAM" id="Phobius"/>
    </source>
</evidence>
<feature type="region of interest" description="Disordered" evidence="2">
    <location>
        <begin position="375"/>
        <end position="399"/>
    </location>
</feature>
<evidence type="ECO:0000256" key="1">
    <source>
        <dbReference type="PROSITE-ProRule" id="PRU00206"/>
    </source>
</evidence>
<dbReference type="Pfam" id="PF00020">
    <property type="entry name" value="TNFR_c6"/>
    <property type="match status" value="4"/>
</dbReference>
<organism evidence="5 6">
    <name type="scientific">Schistosoma mansoni</name>
    <name type="common">Blood fluke</name>
    <dbReference type="NCBI Taxonomy" id="6183"/>
    <lineage>
        <taxon>Eukaryota</taxon>
        <taxon>Metazoa</taxon>
        <taxon>Spiralia</taxon>
        <taxon>Lophotrochozoa</taxon>
        <taxon>Platyhelminthes</taxon>
        <taxon>Trematoda</taxon>
        <taxon>Digenea</taxon>
        <taxon>Strigeidida</taxon>
        <taxon>Schistosomatoidea</taxon>
        <taxon>Schistosomatidae</taxon>
        <taxon>Schistosoma</taxon>
    </lineage>
</organism>
<feature type="disulfide bond" evidence="1">
    <location>
        <begin position="206"/>
        <end position="219"/>
    </location>
</feature>
<feature type="disulfide bond" evidence="1">
    <location>
        <begin position="209"/>
        <end position="227"/>
    </location>
</feature>
<feature type="repeat" description="TNFR-Cys" evidence="1">
    <location>
        <begin position="189"/>
        <end position="227"/>
    </location>
</feature>
<keyword evidence="5" id="KW-1185">Reference proteome</keyword>
<dbReference type="AlphaFoldDB" id="A0A5K4FBV6"/>
<dbReference type="InterPro" id="IPR034046">
    <property type="entry name" value="TNFRSF16_N"/>
</dbReference>
<dbReference type="STRING" id="6183.A0A5K4FBV6"/>
<keyword evidence="3" id="KW-0472">Membrane</keyword>
<dbReference type="CDD" id="cd13416">
    <property type="entry name" value="TNFRSF16"/>
    <property type="match status" value="1"/>
</dbReference>
<feature type="transmembrane region" description="Helical" evidence="3">
    <location>
        <begin position="27"/>
        <end position="48"/>
    </location>
</feature>
<feature type="disulfide bond" evidence="1">
    <location>
        <begin position="230"/>
        <end position="245"/>
    </location>
</feature>
<evidence type="ECO:0000313" key="6">
    <source>
        <dbReference type="WBParaSite" id="Smp_332480.1"/>
    </source>
</evidence>
<name>A0A5K4FBV6_SCHMA</name>
<dbReference type="GO" id="GO:0009986">
    <property type="term" value="C:cell surface"/>
    <property type="evidence" value="ECO:0007669"/>
    <property type="project" value="TreeGrafter"/>
</dbReference>
<feature type="disulfide bond" evidence="1">
    <location>
        <begin position="251"/>
        <end position="269"/>
    </location>
</feature>
<dbReference type="GO" id="GO:0048406">
    <property type="term" value="F:nerve growth factor binding"/>
    <property type="evidence" value="ECO:0007669"/>
    <property type="project" value="TreeGrafter"/>
</dbReference>
<feature type="domain" description="TNFR-Cys" evidence="4">
    <location>
        <begin position="144"/>
        <end position="188"/>
    </location>
</feature>
<dbReference type="PROSITE" id="PS00652">
    <property type="entry name" value="TNFR_NGFR_1"/>
    <property type="match status" value="1"/>
</dbReference>
<dbReference type="GO" id="GO:0015026">
    <property type="term" value="F:coreceptor activity"/>
    <property type="evidence" value="ECO:0007669"/>
    <property type="project" value="TreeGrafter"/>
</dbReference>